<dbReference type="EMBL" id="MVHM01000023">
    <property type="protein sequence ID" value="ORA32588.1"/>
    <property type="molecule type" value="Genomic_DNA"/>
</dbReference>
<dbReference type="AlphaFoldDB" id="A0A7I7WCL5"/>
<geneLocation type="plasmid" evidence="1 4">
    <name>pJCM12687</name>
</geneLocation>
<keyword evidence="1" id="KW-0614">Plasmid</keyword>
<accession>A0A7I7WCL5</accession>
<organism evidence="2 3">
    <name type="scientific">Mycobacterium branderi</name>
    <dbReference type="NCBI Taxonomy" id="43348"/>
    <lineage>
        <taxon>Bacteria</taxon>
        <taxon>Bacillati</taxon>
        <taxon>Actinomycetota</taxon>
        <taxon>Actinomycetes</taxon>
        <taxon>Mycobacteriales</taxon>
        <taxon>Mycobacteriaceae</taxon>
        <taxon>Mycobacterium</taxon>
    </lineage>
</organism>
<evidence type="ECO:0000313" key="3">
    <source>
        <dbReference type="Proteomes" id="UP000192441"/>
    </source>
</evidence>
<sequence length="109" mass="11910">MDIDSTAVACTLAATDRKSRLAWINELNAAALRDHRRDGSRIELAYDPSSAPRVRELVDREKECCPFLSFTIREEDEACILVIEAPGDTGTAADELFAAYVDRGPIGGP</sequence>
<name>A0A7I7WCL5_9MYCO</name>
<proteinExistence type="predicted"/>
<dbReference type="Proteomes" id="UP000467379">
    <property type="component" value="Plasmid pJCM12687"/>
</dbReference>
<dbReference type="RefSeq" id="WP_232080443.1">
    <property type="nucleotide sequence ID" value="NZ_AP022607.1"/>
</dbReference>
<reference evidence="2 3" key="1">
    <citation type="submission" date="2016-12" db="EMBL/GenBank/DDBJ databases">
        <title>The new phylogeny of genus Mycobacterium.</title>
        <authorList>
            <person name="Tortoli E."/>
            <person name="Trovato A."/>
            <person name="Cirillo D.M."/>
        </authorList>
    </citation>
    <scope>NUCLEOTIDE SEQUENCE [LARGE SCALE GENOMIC DNA]</scope>
    <source>
        <strain evidence="2 3">DSM 44624</strain>
    </source>
</reference>
<evidence type="ECO:0000313" key="4">
    <source>
        <dbReference type="Proteomes" id="UP000467379"/>
    </source>
</evidence>
<reference evidence="1 4" key="2">
    <citation type="journal article" date="2019" name="Emerg. Microbes Infect.">
        <title>Comprehensive subspecies identification of 175 nontuberculous mycobacteria species based on 7547 genomic profiles.</title>
        <authorList>
            <person name="Matsumoto Y."/>
            <person name="Kinjo T."/>
            <person name="Motooka D."/>
            <person name="Nabeya D."/>
            <person name="Jung N."/>
            <person name="Uechi K."/>
            <person name="Horii T."/>
            <person name="Iida T."/>
            <person name="Fujita J."/>
            <person name="Nakamura S."/>
        </authorList>
    </citation>
    <scope>NUCLEOTIDE SEQUENCE [LARGE SCALE GENOMIC DNA]</scope>
    <source>
        <strain evidence="1 4">JCM 12687</strain>
        <plasmid evidence="1">pJCM12687</plasmid>
    </source>
</reference>
<keyword evidence="4" id="KW-1185">Reference proteome</keyword>
<dbReference type="EMBL" id="AP022607">
    <property type="protein sequence ID" value="BBZ15309.1"/>
    <property type="molecule type" value="Genomic_DNA"/>
</dbReference>
<gene>
    <name evidence="2" type="ORF">BST20_24640</name>
    <name evidence="1" type="ORF">MBRA_55040</name>
</gene>
<protein>
    <recommendedName>
        <fullName evidence="5">PH domain-containing protein</fullName>
    </recommendedName>
</protein>
<dbReference type="Proteomes" id="UP000192441">
    <property type="component" value="Unassembled WGS sequence"/>
</dbReference>
<evidence type="ECO:0000313" key="2">
    <source>
        <dbReference type="EMBL" id="ORA32588.1"/>
    </source>
</evidence>
<evidence type="ECO:0008006" key="5">
    <source>
        <dbReference type="Google" id="ProtNLM"/>
    </source>
</evidence>
<evidence type="ECO:0000313" key="1">
    <source>
        <dbReference type="EMBL" id="BBZ15309.1"/>
    </source>
</evidence>
<reference evidence="1" key="3">
    <citation type="submission" date="2020-02" db="EMBL/GenBank/DDBJ databases">
        <authorList>
            <person name="Matsumoto Y."/>
            <person name="Motooka D."/>
            <person name="Nakamura S."/>
        </authorList>
    </citation>
    <scope>NUCLEOTIDE SEQUENCE</scope>
    <source>
        <strain evidence="1">JCM 12687</strain>
        <plasmid evidence="1">pJCM12687</plasmid>
    </source>
</reference>